<feature type="compositionally biased region" description="Polar residues" evidence="1">
    <location>
        <begin position="26"/>
        <end position="37"/>
    </location>
</feature>
<gene>
    <name evidence="2" type="ORF">GJW-30_1_03568</name>
</gene>
<keyword evidence="3" id="KW-1185">Reference proteome</keyword>
<dbReference type="Proteomes" id="UP000236884">
    <property type="component" value="Chromosome"/>
</dbReference>
<organism evidence="2 3">
    <name type="scientific">Variibacter gotjawalensis</name>
    <dbReference type="NCBI Taxonomy" id="1333996"/>
    <lineage>
        <taxon>Bacteria</taxon>
        <taxon>Pseudomonadati</taxon>
        <taxon>Pseudomonadota</taxon>
        <taxon>Alphaproteobacteria</taxon>
        <taxon>Hyphomicrobiales</taxon>
        <taxon>Nitrobacteraceae</taxon>
        <taxon>Variibacter</taxon>
    </lineage>
</organism>
<feature type="compositionally biased region" description="Polar residues" evidence="1">
    <location>
        <begin position="52"/>
        <end position="68"/>
    </location>
</feature>
<sequence length="103" mass="11193">MATAPALAQNPPSVLGTQPIGPPMNPNQVIQQQNRPQNLPPAMAPQPYEFRNPSSGPMPQVNPYSGSSPRARESSRQRYNCAQKAKGMSRGKRDAYIRGCMDG</sequence>
<evidence type="ECO:0000256" key="1">
    <source>
        <dbReference type="SAM" id="MobiDB-lite"/>
    </source>
</evidence>
<name>A0A0S3PYI2_9BRAD</name>
<evidence type="ECO:0000313" key="3">
    <source>
        <dbReference type="Proteomes" id="UP000236884"/>
    </source>
</evidence>
<feature type="region of interest" description="Disordered" evidence="1">
    <location>
        <begin position="1"/>
        <end position="92"/>
    </location>
</feature>
<dbReference type="AlphaFoldDB" id="A0A0S3PYI2"/>
<protein>
    <submittedName>
        <fullName evidence="2">Uncharacterized protein</fullName>
    </submittedName>
</protein>
<dbReference type="EMBL" id="AP014946">
    <property type="protein sequence ID" value="BAT61018.1"/>
    <property type="molecule type" value="Genomic_DNA"/>
</dbReference>
<accession>A0A0S3PYI2</accession>
<proteinExistence type="predicted"/>
<reference evidence="2 3" key="1">
    <citation type="submission" date="2015-08" db="EMBL/GenBank/DDBJ databases">
        <title>Investigation of the bacterial diversity of lava forest soil.</title>
        <authorList>
            <person name="Lee J.S."/>
        </authorList>
    </citation>
    <scope>NUCLEOTIDE SEQUENCE [LARGE SCALE GENOMIC DNA]</scope>
    <source>
        <strain evidence="2 3">GJW-30</strain>
    </source>
</reference>
<dbReference type="KEGG" id="vgo:GJW-30_1_03568"/>
<evidence type="ECO:0000313" key="2">
    <source>
        <dbReference type="EMBL" id="BAT61018.1"/>
    </source>
</evidence>